<proteinExistence type="predicted"/>
<dbReference type="Gene3D" id="3.30.450.20">
    <property type="entry name" value="PAS domain"/>
    <property type="match status" value="1"/>
</dbReference>
<dbReference type="RefSeq" id="WP_188499457.1">
    <property type="nucleotide sequence ID" value="NZ_BMFV01000070.1"/>
</dbReference>
<dbReference type="NCBIfam" id="TIGR00229">
    <property type="entry name" value="sensory_box"/>
    <property type="match status" value="1"/>
</dbReference>
<comment type="caution">
    <text evidence="5">The sequence shown here is derived from an EMBL/GenBank/DDBJ whole genome shotgun (WGS) entry which is preliminary data.</text>
</comment>
<feature type="domain" description="EAL" evidence="3">
    <location>
        <begin position="483"/>
        <end position="733"/>
    </location>
</feature>
<dbReference type="SUPFAM" id="SSF55785">
    <property type="entry name" value="PYP-like sensor domain (PAS domain)"/>
    <property type="match status" value="1"/>
</dbReference>
<evidence type="ECO:0000259" key="4">
    <source>
        <dbReference type="PROSITE" id="PS50887"/>
    </source>
</evidence>
<dbReference type="InterPro" id="IPR000014">
    <property type="entry name" value="PAS"/>
</dbReference>
<dbReference type="AlphaFoldDB" id="A0A8J3A3K2"/>
<dbReference type="PROSITE" id="PS50112">
    <property type="entry name" value="PAS"/>
    <property type="match status" value="1"/>
</dbReference>
<dbReference type="InterPro" id="IPR043128">
    <property type="entry name" value="Rev_trsase/Diguanyl_cyclase"/>
</dbReference>
<feature type="transmembrane region" description="Helical" evidence="1">
    <location>
        <begin position="83"/>
        <end position="102"/>
    </location>
</feature>
<dbReference type="CDD" id="cd01949">
    <property type="entry name" value="GGDEF"/>
    <property type="match status" value="1"/>
</dbReference>
<dbReference type="SMART" id="SM00267">
    <property type="entry name" value="GGDEF"/>
    <property type="match status" value="1"/>
</dbReference>
<keyword evidence="1" id="KW-1133">Transmembrane helix</keyword>
<dbReference type="Gene3D" id="3.20.20.450">
    <property type="entry name" value="EAL domain"/>
    <property type="match status" value="1"/>
</dbReference>
<dbReference type="PROSITE" id="PS50887">
    <property type="entry name" value="GGDEF"/>
    <property type="match status" value="1"/>
</dbReference>
<reference evidence="5" key="1">
    <citation type="journal article" date="2014" name="Int. J. Syst. Evol. Microbiol.">
        <title>Complete genome sequence of Corynebacterium casei LMG S-19264T (=DSM 44701T), isolated from a smear-ripened cheese.</title>
        <authorList>
            <consortium name="US DOE Joint Genome Institute (JGI-PGF)"/>
            <person name="Walter F."/>
            <person name="Albersmeier A."/>
            <person name="Kalinowski J."/>
            <person name="Ruckert C."/>
        </authorList>
    </citation>
    <scope>NUCLEOTIDE SEQUENCE</scope>
    <source>
        <strain evidence="5">CGMCC 1.12777</strain>
    </source>
</reference>
<dbReference type="SMART" id="SM00052">
    <property type="entry name" value="EAL"/>
    <property type="match status" value="1"/>
</dbReference>
<dbReference type="InterPro" id="IPR035919">
    <property type="entry name" value="EAL_sf"/>
</dbReference>
<dbReference type="GO" id="GO:0006355">
    <property type="term" value="P:regulation of DNA-templated transcription"/>
    <property type="evidence" value="ECO:0007669"/>
    <property type="project" value="InterPro"/>
</dbReference>
<feature type="transmembrane region" description="Helical" evidence="1">
    <location>
        <begin position="38"/>
        <end position="71"/>
    </location>
</feature>
<feature type="domain" description="GGDEF" evidence="4">
    <location>
        <begin position="218"/>
        <end position="349"/>
    </location>
</feature>
<dbReference type="GO" id="GO:0071111">
    <property type="term" value="F:cyclic-guanylate-specific phosphodiesterase activity"/>
    <property type="evidence" value="ECO:0007669"/>
    <property type="project" value="InterPro"/>
</dbReference>
<keyword evidence="1" id="KW-0472">Membrane</keyword>
<evidence type="ECO:0000259" key="3">
    <source>
        <dbReference type="PROSITE" id="PS50883"/>
    </source>
</evidence>
<dbReference type="Proteomes" id="UP000656813">
    <property type="component" value="Unassembled WGS sequence"/>
</dbReference>
<evidence type="ECO:0000259" key="2">
    <source>
        <dbReference type="PROSITE" id="PS50112"/>
    </source>
</evidence>
<dbReference type="InterPro" id="IPR050706">
    <property type="entry name" value="Cyclic-di-GMP_PDE-like"/>
</dbReference>
<dbReference type="EMBL" id="BMFV01000070">
    <property type="protein sequence ID" value="GGH89142.1"/>
    <property type="molecule type" value="Genomic_DNA"/>
</dbReference>
<dbReference type="PANTHER" id="PTHR33121">
    <property type="entry name" value="CYCLIC DI-GMP PHOSPHODIESTERASE PDEF"/>
    <property type="match status" value="1"/>
</dbReference>
<feature type="transmembrane region" description="Helical" evidence="1">
    <location>
        <begin position="133"/>
        <end position="153"/>
    </location>
</feature>
<keyword evidence="1" id="KW-0812">Transmembrane</keyword>
<dbReference type="PROSITE" id="PS50883">
    <property type="entry name" value="EAL"/>
    <property type="match status" value="1"/>
</dbReference>
<dbReference type="Gene3D" id="3.30.70.270">
    <property type="match status" value="1"/>
</dbReference>
<dbReference type="InterPro" id="IPR000160">
    <property type="entry name" value="GGDEF_dom"/>
</dbReference>
<accession>A0A8J3A3K2</accession>
<dbReference type="InterPro" id="IPR013767">
    <property type="entry name" value="PAS_fold"/>
</dbReference>
<dbReference type="InterPro" id="IPR029787">
    <property type="entry name" value="Nucleotide_cyclase"/>
</dbReference>
<dbReference type="SUPFAM" id="SSF141868">
    <property type="entry name" value="EAL domain-like"/>
    <property type="match status" value="1"/>
</dbReference>
<evidence type="ECO:0000256" key="1">
    <source>
        <dbReference type="SAM" id="Phobius"/>
    </source>
</evidence>
<name>A0A8J3A3K2_9BACL</name>
<dbReference type="SUPFAM" id="SSF55073">
    <property type="entry name" value="Nucleotide cyclase"/>
    <property type="match status" value="1"/>
</dbReference>
<dbReference type="InterPro" id="IPR035965">
    <property type="entry name" value="PAS-like_dom_sf"/>
</dbReference>
<gene>
    <name evidence="5" type="ORF">GCM10007096_43060</name>
</gene>
<dbReference type="InterPro" id="IPR001633">
    <property type="entry name" value="EAL_dom"/>
</dbReference>
<organism evidence="5 6">
    <name type="scientific">Pullulanibacillus pueri</name>
    <dbReference type="NCBI Taxonomy" id="1437324"/>
    <lineage>
        <taxon>Bacteria</taxon>
        <taxon>Bacillati</taxon>
        <taxon>Bacillota</taxon>
        <taxon>Bacilli</taxon>
        <taxon>Bacillales</taxon>
        <taxon>Sporolactobacillaceae</taxon>
        <taxon>Pullulanibacillus</taxon>
    </lineage>
</organism>
<dbReference type="Pfam" id="PF00563">
    <property type="entry name" value="EAL"/>
    <property type="match status" value="1"/>
</dbReference>
<dbReference type="CDD" id="cd01948">
    <property type="entry name" value="EAL"/>
    <property type="match status" value="1"/>
</dbReference>
<feature type="domain" description="PAS" evidence="2">
    <location>
        <begin position="382"/>
        <end position="412"/>
    </location>
</feature>
<dbReference type="Pfam" id="PF00990">
    <property type="entry name" value="GGDEF"/>
    <property type="match status" value="1"/>
</dbReference>
<feature type="transmembrane region" description="Helical" evidence="1">
    <location>
        <begin position="108"/>
        <end position="126"/>
    </location>
</feature>
<protein>
    <submittedName>
        <fullName evidence="5">Uncharacterized protein</fullName>
    </submittedName>
</protein>
<sequence>MNSLFLNLIGQTWLLSAQLFSTREFEQLAVQRLWPKYSIWFTILIFPIGLAIDGTVLHLEVSVGIMGILYVTTCFLSSKVWEHRAFGVAFLLALIGISTWTYGKFSYVLTYSVAFIALVIIATLILRKYTNLIGVAVSLTLSILMELLISLYFDSGLKGVAVTLMTSIMSGLYVAYRSFQDNWEKDTNEAVQYDALTQALSRRGLSTWIEKCKAKGESEGIIIFCDLDHFKWINDTWGHEVGDRVLKAFVFRISQGLRASDAISRFGGDEFQIWMPMKGLSAPEEIVHRLHTLASQGTYEMLPDGNGLKIGVSMGWTYGSFTEEKANEADYALLEAKQSGKNRVCKASRVSKSEGQLVRERDPQLIWLKNITESLWSGTHYPFVLTDKSGRIIVANEAYEHLVGRSLSELLGHKPGINSAKKTPKAVYKHMWSNLTQGKPWSGCLLNKREDGTEWWELCELFPILLSGQIIGYWGLAQELAHAHFPPAPLRHDYKWYGNIEWAFQPIVDVQSENVTGYEALARPTWGTEAVAPDMFFRIAECFEFRENADWECMESLLVRLKTVSWPNGKRLFLNVFADTFQNHVRITSWLERFYQILPDTVCVFEILEHHVHPIDLDFWKELQVKYPLIELAQDDFGIGEQDLVRLVEVKPDWIKLDRQWVSTLSEHPESRSLLASVSRWAAEEGLQLILEGVETEEDSRLTSLIGIHHEQGYFWSKPLKEPNYALRPKGVH</sequence>
<reference evidence="5" key="2">
    <citation type="submission" date="2020-09" db="EMBL/GenBank/DDBJ databases">
        <authorList>
            <person name="Sun Q."/>
            <person name="Zhou Y."/>
        </authorList>
    </citation>
    <scope>NUCLEOTIDE SEQUENCE</scope>
    <source>
        <strain evidence="5">CGMCC 1.12777</strain>
    </source>
</reference>
<evidence type="ECO:0000313" key="6">
    <source>
        <dbReference type="Proteomes" id="UP000656813"/>
    </source>
</evidence>
<dbReference type="NCBIfam" id="TIGR00254">
    <property type="entry name" value="GGDEF"/>
    <property type="match status" value="1"/>
</dbReference>
<dbReference type="CDD" id="cd00130">
    <property type="entry name" value="PAS"/>
    <property type="match status" value="1"/>
</dbReference>
<dbReference type="Pfam" id="PF00989">
    <property type="entry name" value="PAS"/>
    <property type="match status" value="1"/>
</dbReference>
<dbReference type="PANTHER" id="PTHR33121:SF76">
    <property type="entry name" value="SIGNALING PROTEIN"/>
    <property type="match status" value="1"/>
</dbReference>
<keyword evidence="6" id="KW-1185">Reference proteome</keyword>
<evidence type="ECO:0000313" key="5">
    <source>
        <dbReference type="EMBL" id="GGH89142.1"/>
    </source>
</evidence>